<dbReference type="AlphaFoldDB" id="A0A976XIC3"/>
<name>A0A976XIC3_THEOR</name>
<evidence type="ECO:0000256" key="1">
    <source>
        <dbReference type="SAM" id="Phobius"/>
    </source>
</evidence>
<evidence type="ECO:0000313" key="3">
    <source>
        <dbReference type="Proteomes" id="UP000244803"/>
    </source>
</evidence>
<accession>A0A976XIC3</accession>
<evidence type="ECO:0000313" key="2">
    <source>
        <dbReference type="EMBL" id="UVC54078.1"/>
    </source>
</evidence>
<dbReference type="EMBL" id="CP056065">
    <property type="protein sequence ID" value="UVC54078.1"/>
    <property type="molecule type" value="Genomic_DNA"/>
</dbReference>
<sequence>MELVLKLSGHQHHQLEGTHCRTNLFLDFSTLLPATLYLFVLHFSMLHRRLYSVTKFLLATHCVRQ</sequence>
<keyword evidence="1" id="KW-1133">Transmembrane helix</keyword>
<gene>
    <name evidence="2" type="ORF">MACJ_003410</name>
</gene>
<proteinExistence type="predicted"/>
<reference evidence="2" key="1">
    <citation type="submission" date="2022-07" db="EMBL/GenBank/DDBJ databases">
        <title>Evaluation of T. orientalis genome assembly methods using nanopore sequencing and analysis of variation between genomes.</title>
        <authorList>
            <person name="Yam J."/>
            <person name="Micallef M.L."/>
            <person name="Liu M."/>
            <person name="Djordjevic S.P."/>
            <person name="Bogema D.R."/>
            <person name="Jenkins C."/>
        </authorList>
    </citation>
    <scope>NUCLEOTIDE SEQUENCE</scope>
    <source>
        <strain evidence="2">Fish Creek</strain>
    </source>
</reference>
<feature type="transmembrane region" description="Helical" evidence="1">
    <location>
        <begin position="24"/>
        <end position="46"/>
    </location>
</feature>
<keyword evidence="1" id="KW-0472">Membrane</keyword>
<protein>
    <submittedName>
        <fullName evidence="2">Uncharacterized protein</fullName>
    </submittedName>
</protein>
<dbReference type="Proteomes" id="UP000244803">
    <property type="component" value="Chromosome 1"/>
</dbReference>
<keyword evidence="1" id="KW-0812">Transmembrane</keyword>
<organism evidence="2 3">
    <name type="scientific">Theileria orientalis</name>
    <dbReference type="NCBI Taxonomy" id="68886"/>
    <lineage>
        <taxon>Eukaryota</taxon>
        <taxon>Sar</taxon>
        <taxon>Alveolata</taxon>
        <taxon>Apicomplexa</taxon>
        <taxon>Aconoidasida</taxon>
        <taxon>Piroplasmida</taxon>
        <taxon>Theileriidae</taxon>
        <taxon>Theileria</taxon>
    </lineage>
</organism>